<dbReference type="OrthoDB" id="7597062at2"/>
<accession>A0A560FK95</accession>
<dbReference type="AlphaFoldDB" id="A0A560FK95"/>
<evidence type="ECO:0000313" key="3">
    <source>
        <dbReference type="Proteomes" id="UP000319859"/>
    </source>
</evidence>
<gene>
    <name evidence="2" type="ORF">FBZ89_104275</name>
</gene>
<reference evidence="2 3" key="1">
    <citation type="submission" date="2019-06" db="EMBL/GenBank/DDBJ databases">
        <title>Genomic Encyclopedia of Type Strains, Phase IV (KMG-V): Genome sequencing to study the core and pangenomes of soil and plant-associated prokaryotes.</title>
        <authorList>
            <person name="Whitman W."/>
        </authorList>
    </citation>
    <scope>NUCLEOTIDE SEQUENCE [LARGE SCALE GENOMIC DNA]</scope>
    <source>
        <strain evidence="2 3">BR 11880</strain>
    </source>
</reference>
<name>A0A560FK95_9PROT</name>
<feature type="transmembrane region" description="Helical" evidence="1">
    <location>
        <begin position="58"/>
        <end position="76"/>
    </location>
</feature>
<keyword evidence="1" id="KW-0812">Transmembrane</keyword>
<feature type="transmembrane region" description="Helical" evidence="1">
    <location>
        <begin position="33"/>
        <end position="52"/>
    </location>
</feature>
<organism evidence="2 3">
    <name type="scientific">Nitrospirillum amazonense</name>
    <dbReference type="NCBI Taxonomy" id="28077"/>
    <lineage>
        <taxon>Bacteria</taxon>
        <taxon>Pseudomonadati</taxon>
        <taxon>Pseudomonadota</taxon>
        <taxon>Alphaproteobacteria</taxon>
        <taxon>Rhodospirillales</taxon>
        <taxon>Azospirillaceae</taxon>
        <taxon>Nitrospirillum</taxon>
    </lineage>
</organism>
<sequence>MTATMGFLGGLALTVLGIVLLRRVWASATAPRWHALPGWALIAAGFAGWLAVADADKAVVIGFLAFSLVGYGVVILGRDRRRRPHRVPKAPVAMPVESGRRAWVTFLRGAARTLLAGPLAAAIGMSVAALVAVRAGGMEADRLVAAGFIGPIGWGIVMTWALVDARLARVGLLLPLTAGAAVAAAWLSRV</sequence>
<dbReference type="Proteomes" id="UP000319859">
    <property type="component" value="Unassembled WGS sequence"/>
</dbReference>
<proteinExistence type="predicted"/>
<keyword evidence="1" id="KW-1133">Transmembrane helix</keyword>
<feature type="transmembrane region" description="Helical" evidence="1">
    <location>
        <begin position="114"/>
        <end position="137"/>
    </location>
</feature>
<dbReference type="EMBL" id="VITN01000004">
    <property type="protein sequence ID" value="TWB22027.1"/>
    <property type="molecule type" value="Genomic_DNA"/>
</dbReference>
<keyword evidence="1" id="KW-0472">Membrane</keyword>
<feature type="transmembrane region" description="Helical" evidence="1">
    <location>
        <begin position="143"/>
        <end position="163"/>
    </location>
</feature>
<feature type="transmembrane region" description="Helical" evidence="1">
    <location>
        <begin position="170"/>
        <end position="188"/>
    </location>
</feature>
<comment type="caution">
    <text evidence="2">The sequence shown here is derived from an EMBL/GenBank/DDBJ whole genome shotgun (WGS) entry which is preliminary data.</text>
</comment>
<protein>
    <submittedName>
        <fullName evidence="2">Uncharacterized protein</fullName>
    </submittedName>
</protein>
<evidence type="ECO:0000256" key="1">
    <source>
        <dbReference type="SAM" id="Phobius"/>
    </source>
</evidence>
<evidence type="ECO:0000313" key="2">
    <source>
        <dbReference type="EMBL" id="TWB22027.1"/>
    </source>
</evidence>
<dbReference type="RefSeq" id="WP_145749669.1">
    <property type="nucleotide sequence ID" value="NZ_VITN01000004.1"/>
</dbReference>
<feature type="transmembrane region" description="Helical" evidence="1">
    <location>
        <begin position="6"/>
        <end position="26"/>
    </location>
</feature>